<dbReference type="KEGG" id="bbat:Bdt_2209"/>
<organism evidence="1 2">
    <name type="scientific">Bdellovibrio bacteriovorus str. Tiberius</name>
    <dbReference type="NCBI Taxonomy" id="1069642"/>
    <lineage>
        <taxon>Bacteria</taxon>
        <taxon>Pseudomonadati</taxon>
        <taxon>Bdellovibrionota</taxon>
        <taxon>Bdellovibrionia</taxon>
        <taxon>Bdellovibrionales</taxon>
        <taxon>Pseudobdellovibrionaceae</taxon>
        <taxon>Bdellovibrio</taxon>
    </lineage>
</organism>
<dbReference type="Proteomes" id="UP000010074">
    <property type="component" value="Chromosome"/>
</dbReference>
<protein>
    <recommendedName>
        <fullName evidence="3">YqcI/YcgG family protein</fullName>
    </recommendedName>
</protein>
<dbReference type="Pfam" id="PF08892">
    <property type="entry name" value="YqcI_YcgG"/>
    <property type="match status" value="1"/>
</dbReference>
<evidence type="ECO:0008006" key="3">
    <source>
        <dbReference type="Google" id="ProtNLM"/>
    </source>
</evidence>
<dbReference type="OrthoDB" id="283514at2"/>
<dbReference type="STRING" id="1069642.Bdt_2209"/>
<dbReference type="RefSeq" id="WP_015091334.1">
    <property type="nucleotide sequence ID" value="NC_019567.1"/>
</dbReference>
<dbReference type="AlphaFoldDB" id="K7ZAU8"/>
<dbReference type="HOGENOM" id="CLU_090943_0_0_7"/>
<dbReference type="PATRIC" id="fig|1069642.3.peg.2186"/>
<evidence type="ECO:0000313" key="2">
    <source>
        <dbReference type="Proteomes" id="UP000010074"/>
    </source>
</evidence>
<reference evidence="1 2" key="1">
    <citation type="journal article" date="2012" name="BMC Genomics">
        <title>Genome analysis of a simultaneously predatory and prey-independent, novel Bdellovibrio bacteriovorus from the River Tiber, supports in silico predictions of both ancient and recent lateral gene transfer from diverse bacteria.</title>
        <authorList>
            <person name="Hobley L."/>
            <person name="Lerner T.R."/>
            <person name="Williams L.E."/>
            <person name="Lambert C."/>
            <person name="Till R."/>
            <person name="Milner D.S."/>
            <person name="Basford S.M."/>
            <person name="Capeness M.J."/>
            <person name="Fenton A.K."/>
            <person name="Atterbury R.J."/>
            <person name="Harris M.A."/>
            <person name="Sockett R.E."/>
        </authorList>
    </citation>
    <scope>NUCLEOTIDE SEQUENCE [LARGE SCALE GENOMIC DNA]</scope>
    <source>
        <strain evidence="1 2">Tiberius</strain>
    </source>
</reference>
<dbReference type="PANTHER" id="PTHR40045:SF1">
    <property type="entry name" value="YQCI_YCGG FAMILY PROTEIN"/>
    <property type="match status" value="1"/>
</dbReference>
<accession>K7ZAU8</accession>
<dbReference type="EMBL" id="CP002930">
    <property type="protein sequence ID" value="AFY01894.1"/>
    <property type="molecule type" value="Genomic_DNA"/>
</dbReference>
<gene>
    <name evidence="1" type="ORF">Bdt_2209</name>
</gene>
<dbReference type="InterPro" id="IPR014988">
    <property type="entry name" value="Uncharacterised_YqcI/YcgG"/>
</dbReference>
<name>K7ZAU8_BDEBC</name>
<proteinExistence type="predicted"/>
<sequence length="227" mass="26753">METFQIEADLKSLINQRHYPCVAAIQALHHQDYSFDVYEDFGTGESRHRLALNLIRFKHEQRRSQVPYLSYFAIYSQDRANTEEEFERKMWRELSALWEDEKIAGSWDPQFSDDPEDQNFCFSLDGSAYFVVGLHPAASRTSRRLPYNALVFNLYSQFTELMKKGTYDSMVKVNRDRDLRFQGSVNPMAQTYNESWESIQFSGRNNPPEWKCPFTKGLGILRSKLWK</sequence>
<dbReference type="NCBIfam" id="NF041366">
    <property type="entry name" value="GntA_guanitoxin"/>
    <property type="match status" value="1"/>
</dbReference>
<dbReference type="PANTHER" id="PTHR40045">
    <property type="entry name" value="YCGG FAMILY PROTEIN"/>
    <property type="match status" value="1"/>
</dbReference>
<evidence type="ECO:0000313" key="1">
    <source>
        <dbReference type="EMBL" id="AFY01894.1"/>
    </source>
</evidence>